<feature type="domain" description="G-protein coupled receptors family 1 profile" evidence="6">
    <location>
        <begin position="24"/>
        <end position="298"/>
    </location>
</feature>
<dbReference type="EMBL" id="BTSY01000002">
    <property type="protein sequence ID" value="GMT13179.1"/>
    <property type="molecule type" value="Genomic_DNA"/>
</dbReference>
<dbReference type="PANTHER" id="PTHR23017:SF3">
    <property type="entry name" value="G-PROTEIN COUPLED RECEPTORS FAMILY 1 PROFILE DOMAIN-CONTAINING PROTEIN"/>
    <property type="match status" value="1"/>
</dbReference>
<reference evidence="7" key="1">
    <citation type="submission" date="2023-10" db="EMBL/GenBank/DDBJ databases">
        <title>Genome assembly of Pristionchus species.</title>
        <authorList>
            <person name="Yoshida K."/>
            <person name="Sommer R.J."/>
        </authorList>
    </citation>
    <scope>NUCLEOTIDE SEQUENCE</scope>
    <source>
        <strain evidence="7">RS5133</strain>
    </source>
</reference>
<dbReference type="CDD" id="cd00637">
    <property type="entry name" value="7tm_classA_rhodopsin-like"/>
    <property type="match status" value="1"/>
</dbReference>
<keyword evidence="4 5" id="KW-0472">Membrane</keyword>
<feature type="transmembrane region" description="Helical" evidence="5">
    <location>
        <begin position="130"/>
        <end position="150"/>
    </location>
</feature>
<sequence>AIDDTVAVTLVIAADVLLYVTIPLHARLLYVLLRPGTKMDLDGAFHTLMINTTIVNLLFALDCCFILEPSASGVFFEFYNVGEVICFVDYNNCHTLFTVGSILHLVLAMNRFSAISFPLKHQKWWRGRKLFWFCVVLWTIGFCFCIPLFFPGTTSQRNGINLYGVDSVEYTFLGPFFLIYSVKECYSIFTISGQAIQFFFLLKFILNALQKYTKSGAAEIKRMTRGVLRTTLAALCISVENNSKLNFALAGSWILVIFMFMIYISLWMTGIPILLGNYFSSIFRFLNAVNNILTPWTMLVAFNNVR</sequence>
<dbReference type="PANTHER" id="PTHR23017">
    <property type="entry name" value="SERPENTINE RECEPTOR, CLASS X"/>
    <property type="match status" value="1"/>
</dbReference>
<protein>
    <recommendedName>
        <fullName evidence="6">G-protein coupled receptors family 1 profile domain-containing protein</fullName>
    </recommendedName>
</protein>
<organism evidence="7 8">
    <name type="scientific">Pristionchus fissidentatus</name>
    <dbReference type="NCBI Taxonomy" id="1538716"/>
    <lineage>
        <taxon>Eukaryota</taxon>
        <taxon>Metazoa</taxon>
        <taxon>Ecdysozoa</taxon>
        <taxon>Nematoda</taxon>
        <taxon>Chromadorea</taxon>
        <taxon>Rhabditida</taxon>
        <taxon>Rhabditina</taxon>
        <taxon>Diplogasteromorpha</taxon>
        <taxon>Diplogasteroidea</taxon>
        <taxon>Neodiplogasteridae</taxon>
        <taxon>Pristionchus</taxon>
    </lineage>
</organism>
<feature type="transmembrane region" description="Helical" evidence="5">
    <location>
        <begin position="6"/>
        <end position="33"/>
    </location>
</feature>
<dbReference type="Pfam" id="PF10323">
    <property type="entry name" value="7TM_GPCR_Srv"/>
    <property type="match status" value="1"/>
</dbReference>
<keyword evidence="3 5" id="KW-1133">Transmembrane helix</keyword>
<dbReference type="InterPro" id="IPR017452">
    <property type="entry name" value="GPCR_Rhodpsn_7TM"/>
</dbReference>
<feature type="transmembrane region" description="Helical" evidence="5">
    <location>
        <begin position="253"/>
        <end position="275"/>
    </location>
</feature>
<dbReference type="InterPro" id="IPR019426">
    <property type="entry name" value="7TM_GPCR_serpentine_rcpt_Srv"/>
</dbReference>
<keyword evidence="2 5" id="KW-0812">Transmembrane</keyword>
<dbReference type="PROSITE" id="PS50262">
    <property type="entry name" value="G_PROTEIN_RECEP_F1_2"/>
    <property type="match status" value="1"/>
</dbReference>
<feature type="transmembrane region" description="Helical" evidence="5">
    <location>
        <begin position="281"/>
        <end position="302"/>
    </location>
</feature>
<evidence type="ECO:0000259" key="6">
    <source>
        <dbReference type="PROSITE" id="PS50262"/>
    </source>
</evidence>
<feature type="non-terminal residue" evidence="7">
    <location>
        <position position="1"/>
    </location>
</feature>
<dbReference type="SUPFAM" id="SSF81321">
    <property type="entry name" value="Family A G protein-coupled receptor-like"/>
    <property type="match status" value="1"/>
</dbReference>
<evidence type="ECO:0000256" key="2">
    <source>
        <dbReference type="ARBA" id="ARBA00022692"/>
    </source>
</evidence>
<comment type="caution">
    <text evidence="7">The sequence shown here is derived from an EMBL/GenBank/DDBJ whole genome shotgun (WGS) entry which is preliminary data.</text>
</comment>
<name>A0AAV5V5N8_9BILA</name>
<feature type="transmembrane region" description="Helical" evidence="5">
    <location>
        <begin position="54"/>
        <end position="76"/>
    </location>
</feature>
<gene>
    <name evidence="7" type="ORF">PFISCL1PPCAC_4476</name>
</gene>
<evidence type="ECO:0000256" key="4">
    <source>
        <dbReference type="ARBA" id="ARBA00023136"/>
    </source>
</evidence>
<proteinExistence type="predicted"/>
<dbReference type="Proteomes" id="UP001432322">
    <property type="component" value="Unassembled WGS sequence"/>
</dbReference>
<feature type="transmembrane region" description="Helical" evidence="5">
    <location>
        <begin position="186"/>
        <end position="206"/>
    </location>
</feature>
<dbReference type="GO" id="GO:0016020">
    <property type="term" value="C:membrane"/>
    <property type="evidence" value="ECO:0007669"/>
    <property type="project" value="UniProtKB-SubCell"/>
</dbReference>
<feature type="transmembrane region" description="Helical" evidence="5">
    <location>
        <begin position="96"/>
        <end position="118"/>
    </location>
</feature>
<evidence type="ECO:0000256" key="3">
    <source>
        <dbReference type="ARBA" id="ARBA00022989"/>
    </source>
</evidence>
<comment type="subcellular location">
    <subcellularLocation>
        <location evidence="1">Membrane</location>
    </subcellularLocation>
</comment>
<keyword evidence="8" id="KW-1185">Reference proteome</keyword>
<dbReference type="Gene3D" id="1.20.1070.10">
    <property type="entry name" value="Rhodopsin 7-helix transmembrane proteins"/>
    <property type="match status" value="1"/>
</dbReference>
<evidence type="ECO:0000313" key="7">
    <source>
        <dbReference type="EMBL" id="GMT13179.1"/>
    </source>
</evidence>
<accession>A0AAV5V5N8</accession>
<dbReference type="AlphaFoldDB" id="A0AAV5V5N8"/>
<evidence type="ECO:0000256" key="5">
    <source>
        <dbReference type="SAM" id="Phobius"/>
    </source>
</evidence>
<evidence type="ECO:0000256" key="1">
    <source>
        <dbReference type="ARBA" id="ARBA00004370"/>
    </source>
</evidence>
<evidence type="ECO:0000313" key="8">
    <source>
        <dbReference type="Proteomes" id="UP001432322"/>
    </source>
</evidence>
<feature type="non-terminal residue" evidence="7">
    <location>
        <position position="306"/>
    </location>
</feature>